<reference evidence="1" key="1">
    <citation type="submission" date="2018-06" db="EMBL/GenBank/DDBJ databases">
        <authorList>
            <person name="Zhirakovskaya E."/>
        </authorList>
    </citation>
    <scope>NUCLEOTIDE SEQUENCE</scope>
</reference>
<dbReference type="AlphaFoldDB" id="A0A3B1CAW6"/>
<dbReference type="Pfam" id="PF14559">
    <property type="entry name" value="TPR_19"/>
    <property type="match status" value="1"/>
</dbReference>
<evidence type="ECO:0000313" key="1">
    <source>
        <dbReference type="EMBL" id="VAX27349.1"/>
    </source>
</evidence>
<accession>A0A3B1CAW6</accession>
<dbReference type="Gene3D" id="1.25.40.10">
    <property type="entry name" value="Tetratricopeptide repeat domain"/>
    <property type="match status" value="1"/>
</dbReference>
<dbReference type="InterPro" id="IPR011990">
    <property type="entry name" value="TPR-like_helical_dom_sf"/>
</dbReference>
<dbReference type="EMBL" id="UOGG01000029">
    <property type="protein sequence ID" value="VAX27349.1"/>
    <property type="molecule type" value="Genomic_DNA"/>
</dbReference>
<dbReference type="SUPFAM" id="SSF48452">
    <property type="entry name" value="TPR-like"/>
    <property type="match status" value="1"/>
</dbReference>
<sequence>MFTFSATGTDPVSLEDIDTHYESAQDSKKGLLQTESMILKARNSADASEPLAWRLARTYYSLAEVSGKEAAEKYYHRCLETAEQTIALNNNSAWGFYLRGLCRGKLGQMQGLWSSLSMIGPLKKDFQNAVRLDPSVSQGGPHRALGKLYLELPGLLGGSVDKSVDHLKQAVRLGPKFADNYLFLADALFEQENYRAAKNTLQDLLTLIADSDEPPDAHEIRQKVMLKMTEIDSWIASQP</sequence>
<organism evidence="1">
    <name type="scientific">hydrothermal vent metagenome</name>
    <dbReference type="NCBI Taxonomy" id="652676"/>
    <lineage>
        <taxon>unclassified sequences</taxon>
        <taxon>metagenomes</taxon>
        <taxon>ecological metagenomes</taxon>
    </lineage>
</organism>
<name>A0A3B1CAW6_9ZZZZ</name>
<gene>
    <name evidence="1" type="ORF">MNBD_NITROSPINAE05-655</name>
</gene>
<protein>
    <submittedName>
        <fullName evidence="1">Uncharacterized protein</fullName>
    </submittedName>
</protein>
<proteinExistence type="predicted"/>